<dbReference type="GO" id="GO:0007283">
    <property type="term" value="P:spermatogenesis"/>
    <property type="evidence" value="ECO:0007669"/>
    <property type="project" value="InterPro"/>
</dbReference>
<evidence type="ECO:0000313" key="3">
    <source>
        <dbReference type="Proteomes" id="UP001497482"/>
    </source>
</evidence>
<dbReference type="EMBL" id="OZ035824">
    <property type="protein sequence ID" value="CAL1593110.1"/>
    <property type="molecule type" value="Genomic_DNA"/>
</dbReference>
<evidence type="ECO:0000256" key="1">
    <source>
        <dbReference type="SAM" id="MobiDB-lite"/>
    </source>
</evidence>
<dbReference type="Gene3D" id="1.25.40.10">
    <property type="entry name" value="Tetratricopeptide repeat domain"/>
    <property type="match status" value="1"/>
</dbReference>
<organism evidence="2 3">
    <name type="scientific">Knipowitschia caucasica</name>
    <name type="common">Caucasian dwarf goby</name>
    <name type="synonym">Pomatoschistus caucasicus</name>
    <dbReference type="NCBI Taxonomy" id="637954"/>
    <lineage>
        <taxon>Eukaryota</taxon>
        <taxon>Metazoa</taxon>
        <taxon>Chordata</taxon>
        <taxon>Craniata</taxon>
        <taxon>Vertebrata</taxon>
        <taxon>Euteleostomi</taxon>
        <taxon>Actinopterygii</taxon>
        <taxon>Neopterygii</taxon>
        <taxon>Teleostei</taxon>
        <taxon>Neoteleostei</taxon>
        <taxon>Acanthomorphata</taxon>
        <taxon>Gobiaria</taxon>
        <taxon>Gobiiformes</taxon>
        <taxon>Gobioidei</taxon>
        <taxon>Gobiidae</taxon>
        <taxon>Gobiinae</taxon>
        <taxon>Knipowitschia</taxon>
    </lineage>
</organism>
<dbReference type="InterPro" id="IPR019734">
    <property type="entry name" value="TPR_rpt"/>
</dbReference>
<protein>
    <submittedName>
        <fullName evidence="2">Uncharacterized protein</fullName>
    </submittedName>
</protein>
<evidence type="ECO:0000313" key="2">
    <source>
        <dbReference type="EMBL" id="CAL1593110.1"/>
    </source>
</evidence>
<dbReference type="InterPro" id="IPR029161">
    <property type="entry name" value="SPATA16"/>
</dbReference>
<proteinExistence type="predicted"/>
<accession>A0AAV2KVY4</accession>
<dbReference type="AlphaFoldDB" id="A0AAV2KVY4"/>
<sequence length="550" mass="61599">MSPVSESSHNALNKINAVEKSLTFGSERLPVYCKSSQSLADHTYKLKPALEFLPPLNQGMKILLQDARLYCRLRKHADAVSCLNTALKLASEGRILEDMLSADTEDLNLVLSHIHSRLVEAQLKTKQRQRALEHAHRCIQLNPSHFQNHLRQAAVYRALDQPWLAAKSALTANWLYCSLPHPERRISSQLQFYWQVSGQMDQGGPQPQCLLANWTPPQPINHGRLVTSNAGICSAKGFIMKPQGQGGLSTLQSWAVLKEALSASRVVVLYTPFIQNPSPEELLRAEQNLKDLYPSAAYVYTDPRGVHVLPHTTDWLSTAPGDVQKYYISLGFGTTKEGKFIENICSRMWATLAEARGFHRRPLQKKDLNPNEQKEIYEKILPILDMIQATQLNSGFGPCSGLMESLQFSSLLAKVGRYRERTQILLCCQARLSTAPYLPLCPSANSNPQRDRQTLLQLQADLLDELADTGASSERVWDTALKVGWLEDMLIVVERCYNHKKARRLEPTQSHRLWRSCSPCPGPLQTAAQAPPLGPKGDQQHGRTFVCSTA</sequence>
<dbReference type="SMART" id="SM00028">
    <property type="entry name" value="TPR"/>
    <property type="match status" value="2"/>
</dbReference>
<dbReference type="InterPro" id="IPR011990">
    <property type="entry name" value="TPR-like_helical_dom_sf"/>
</dbReference>
<dbReference type="SUPFAM" id="SSF48452">
    <property type="entry name" value="TPR-like"/>
    <property type="match status" value="1"/>
</dbReference>
<gene>
    <name evidence="2" type="ORF">KC01_LOCUS22262</name>
</gene>
<dbReference type="PANTHER" id="PTHR47228">
    <property type="entry name" value="SPERMATOGENESIS-ASSOCIATED PROTEIN 16"/>
    <property type="match status" value="1"/>
</dbReference>
<feature type="region of interest" description="Disordered" evidence="1">
    <location>
        <begin position="525"/>
        <end position="550"/>
    </location>
</feature>
<name>A0AAV2KVY4_KNICA</name>
<keyword evidence="3" id="KW-1185">Reference proteome</keyword>
<dbReference type="GO" id="GO:0005794">
    <property type="term" value="C:Golgi apparatus"/>
    <property type="evidence" value="ECO:0007669"/>
    <property type="project" value="InterPro"/>
</dbReference>
<dbReference type="Pfam" id="PF15015">
    <property type="entry name" value="NYD-SP12_N"/>
    <property type="match status" value="2"/>
</dbReference>
<reference evidence="2 3" key="1">
    <citation type="submission" date="2024-04" db="EMBL/GenBank/DDBJ databases">
        <authorList>
            <person name="Waldvogel A.-M."/>
            <person name="Schoenle A."/>
        </authorList>
    </citation>
    <scope>NUCLEOTIDE SEQUENCE [LARGE SCALE GENOMIC DNA]</scope>
</reference>
<dbReference type="Proteomes" id="UP001497482">
    <property type="component" value="Chromosome 2"/>
</dbReference>
<dbReference type="PANTHER" id="PTHR47228:SF1">
    <property type="entry name" value="SPERMATOGENESIS-ASSOCIATED PROTEIN 16"/>
    <property type="match status" value="1"/>
</dbReference>